<evidence type="ECO:0000313" key="3">
    <source>
        <dbReference type="Proteomes" id="UP000663829"/>
    </source>
</evidence>
<name>A0A814WPU4_9BILA</name>
<reference evidence="1" key="1">
    <citation type="submission" date="2021-02" db="EMBL/GenBank/DDBJ databases">
        <authorList>
            <person name="Nowell W R."/>
        </authorList>
    </citation>
    <scope>NUCLEOTIDE SEQUENCE</scope>
</reference>
<proteinExistence type="predicted"/>
<gene>
    <name evidence="1" type="ORF">GPM918_LOCUS24090</name>
    <name evidence="2" type="ORF">SRO942_LOCUS24091</name>
</gene>
<dbReference type="Proteomes" id="UP000663829">
    <property type="component" value="Unassembled WGS sequence"/>
</dbReference>
<accession>A0A814WPU4</accession>
<evidence type="ECO:0000313" key="1">
    <source>
        <dbReference type="EMBL" id="CAF1208563.1"/>
    </source>
</evidence>
<evidence type="ECO:0000313" key="2">
    <source>
        <dbReference type="EMBL" id="CAF3972741.1"/>
    </source>
</evidence>
<keyword evidence="3" id="KW-1185">Reference proteome</keyword>
<dbReference type="Proteomes" id="UP000681722">
    <property type="component" value="Unassembled WGS sequence"/>
</dbReference>
<comment type="caution">
    <text evidence="1">The sequence shown here is derived from an EMBL/GenBank/DDBJ whole genome shotgun (WGS) entry which is preliminary data.</text>
</comment>
<organism evidence="1 3">
    <name type="scientific">Didymodactylos carnosus</name>
    <dbReference type="NCBI Taxonomy" id="1234261"/>
    <lineage>
        <taxon>Eukaryota</taxon>
        <taxon>Metazoa</taxon>
        <taxon>Spiralia</taxon>
        <taxon>Gnathifera</taxon>
        <taxon>Rotifera</taxon>
        <taxon>Eurotatoria</taxon>
        <taxon>Bdelloidea</taxon>
        <taxon>Philodinida</taxon>
        <taxon>Philodinidae</taxon>
        <taxon>Didymodactylos</taxon>
    </lineage>
</organism>
<dbReference type="EMBL" id="CAJOBC010008855">
    <property type="protein sequence ID" value="CAF3972741.1"/>
    <property type="molecule type" value="Genomic_DNA"/>
</dbReference>
<sequence length="209" mass="23294">MLGSEIPGHGLFFRSNTDPKWEELAATWGPNPLSSEYFVKQPKTVTKAVEEKYTKIPGSCNDTICTTGRTLARLDSEGVGTGLWFQNGSTPLSSVAVPLFEKDTVNTKWIKGTCFPSMGVHYWYDNKLDADCDTFFPAFLLYNRGKLTALGWVIFQKVVYTNRAELPPLAAITSFLKPVPTCVEKRYTDAGGFTTMHLFFNTNPPNLIC</sequence>
<dbReference type="EMBL" id="CAJNOQ010008853">
    <property type="protein sequence ID" value="CAF1208563.1"/>
    <property type="molecule type" value="Genomic_DNA"/>
</dbReference>
<protein>
    <submittedName>
        <fullName evidence="1">Uncharacterized protein</fullName>
    </submittedName>
</protein>
<dbReference type="AlphaFoldDB" id="A0A814WPU4"/>
<dbReference type="OrthoDB" id="6042561at2759"/>